<comment type="caution">
    <text evidence="11">The sequence shown here is derived from an EMBL/GenBank/DDBJ whole genome shotgun (WGS) entry which is preliminary data.</text>
</comment>
<feature type="domain" description="COG4 transport protein middle alpha-helical bundle" evidence="10">
    <location>
        <begin position="179"/>
        <end position="513"/>
    </location>
</feature>
<dbReference type="Gene3D" id="1.10.287.1060">
    <property type="entry name" value="ESAT-6-like"/>
    <property type="match status" value="1"/>
</dbReference>
<dbReference type="PANTHER" id="PTHR24016">
    <property type="entry name" value="CONSERVED OLIGOMERIC GOLGI COMPLEX SUBUNIT 4"/>
    <property type="match status" value="1"/>
</dbReference>
<evidence type="ECO:0000259" key="10">
    <source>
        <dbReference type="SMART" id="SM00762"/>
    </source>
</evidence>
<dbReference type="AlphaFoldDB" id="A0A367K5A2"/>
<dbReference type="GO" id="GO:0000139">
    <property type="term" value="C:Golgi membrane"/>
    <property type="evidence" value="ECO:0007669"/>
    <property type="project" value="UniProtKB-SubCell"/>
</dbReference>
<evidence type="ECO:0000256" key="6">
    <source>
        <dbReference type="ARBA" id="ARBA00023034"/>
    </source>
</evidence>
<gene>
    <name evidence="11" type="primary">COG4_2</name>
    <name evidence="11" type="ORF">CU097_014705</name>
</gene>
<keyword evidence="12" id="KW-1185">Reference proteome</keyword>
<keyword evidence="5" id="KW-0653">Protein transport</keyword>
<protein>
    <recommendedName>
        <fullName evidence="3">Conserved oligomeric Golgi complex subunit 4</fullName>
    </recommendedName>
    <alternativeName>
        <fullName evidence="8">Component of oligomeric Golgi complex 4</fullName>
    </alternativeName>
</protein>
<keyword evidence="4" id="KW-0813">Transport</keyword>
<comment type="subcellular location">
    <subcellularLocation>
        <location evidence="1">Golgi apparatus membrane</location>
        <topology evidence="1">Peripheral membrane protein</topology>
    </subcellularLocation>
</comment>
<evidence type="ECO:0000256" key="9">
    <source>
        <dbReference type="SAM" id="MobiDB-lite"/>
    </source>
</evidence>
<feature type="compositionally biased region" description="Polar residues" evidence="9">
    <location>
        <begin position="332"/>
        <end position="341"/>
    </location>
</feature>
<keyword evidence="7" id="KW-0472">Membrane</keyword>
<dbReference type="Pfam" id="PF20662">
    <property type="entry name" value="COG4_C"/>
    <property type="match status" value="1"/>
</dbReference>
<comment type="similarity">
    <text evidence="2">Belongs to the COG4 family.</text>
</comment>
<accession>A0A367K5A2</accession>
<reference evidence="11 12" key="1">
    <citation type="journal article" date="2018" name="G3 (Bethesda)">
        <title>Phylogenetic and Phylogenomic Definition of Rhizopus Species.</title>
        <authorList>
            <person name="Gryganskyi A.P."/>
            <person name="Golan J."/>
            <person name="Dolatabadi S."/>
            <person name="Mondo S."/>
            <person name="Robb S."/>
            <person name="Idnurm A."/>
            <person name="Muszewska A."/>
            <person name="Steczkiewicz K."/>
            <person name="Masonjones S."/>
            <person name="Liao H.L."/>
            <person name="Gajdeczka M.T."/>
            <person name="Anike F."/>
            <person name="Vuek A."/>
            <person name="Anishchenko I.M."/>
            <person name="Voigt K."/>
            <person name="de Hoog G.S."/>
            <person name="Smith M.E."/>
            <person name="Heitman J."/>
            <person name="Vilgalys R."/>
            <person name="Stajich J.E."/>
        </authorList>
    </citation>
    <scope>NUCLEOTIDE SEQUENCE [LARGE SCALE GENOMIC DNA]</scope>
    <source>
        <strain evidence="11 12">CBS 357.93</strain>
    </source>
</reference>
<evidence type="ECO:0000256" key="1">
    <source>
        <dbReference type="ARBA" id="ARBA00004395"/>
    </source>
</evidence>
<sequence length="783" mass="90160">MPTATLPNQSLMQTNILDKDFDSLINIDEIRESLRQLDEEENRIDAFLDDILKQESILDTSLNSLKAITPQLDTLKVKAAAFTDTVSQTAHLAEMISDKVRQLDKEQTRAKLAIKYVEDVQELKFCISSLNEAMQKKEYDRAALLLQRASKIDSSILKGSLAEFTVPTSEYPDHPERTLAETKATLFDIFSRRFDDAVAERNQADITRYFKLFPLINCQTEGLDQYSRFVCNIIKSRCADEMSEGLVTAPTYFADALTRLFENIAVIIDQHQPLVEMHYGKGKMLRVIQRLQEESDKQGVAILDRFLQTRKLETKLVEIQCLMIAMLRNGSTIPNRASPNPSTSTSTQNDDGNNPLVDPRQLDANLYELSLISQRTVLFNSFMSERASDEMDVLASDEKELVMKGKDSRFYGPNGLLVSSGLSKRVHEMMNSYLVIDEYLLKKSITKAIHLDDYDPTTPHASSTCVDDVFFILKTILKRCISTYKPDVISSTVRTLLKALENQYIHYFQQHMSTVFTAHDTTGRNAEKAIENAKISYMVVLNNLDISADYTHRLAKELQPEITRSIWLDEENDVARVTASIDKFEGIADKFNQLLKHGIEQLVNQVLKPRIRPLFQESYREVKYVLEEDEYNEADIEEKFVKRFRQGFNHLIHLYKHTLTENNFNTLMDLMLDIITAQWERIVSQTRFNQYGALRFDKDLRSIILYLSSITEWLSRDKFTRLNQMSTILNFEEVTPSEIHELWGNSSSPINWRLTVNEVKKMLGLRLDFESKLADEQLLLNTK</sequence>
<organism evidence="11 12">
    <name type="scientific">Rhizopus azygosporus</name>
    <name type="common">Rhizopus microsporus var. azygosporus</name>
    <dbReference type="NCBI Taxonomy" id="86630"/>
    <lineage>
        <taxon>Eukaryota</taxon>
        <taxon>Fungi</taxon>
        <taxon>Fungi incertae sedis</taxon>
        <taxon>Mucoromycota</taxon>
        <taxon>Mucoromycotina</taxon>
        <taxon>Mucoromycetes</taxon>
        <taxon>Mucorales</taxon>
        <taxon>Mucorineae</taxon>
        <taxon>Rhizopodaceae</taxon>
        <taxon>Rhizopus</taxon>
    </lineage>
</organism>
<evidence type="ECO:0000256" key="7">
    <source>
        <dbReference type="ARBA" id="ARBA00023136"/>
    </source>
</evidence>
<dbReference type="PANTHER" id="PTHR24016:SF0">
    <property type="entry name" value="CONSERVED OLIGOMERIC GOLGI COMPLEX SUBUNIT 4"/>
    <property type="match status" value="1"/>
</dbReference>
<evidence type="ECO:0000313" key="12">
    <source>
        <dbReference type="Proteomes" id="UP000252139"/>
    </source>
</evidence>
<evidence type="ECO:0000256" key="3">
    <source>
        <dbReference type="ARBA" id="ARBA00020975"/>
    </source>
</evidence>
<dbReference type="Proteomes" id="UP000252139">
    <property type="component" value="Unassembled WGS sequence"/>
</dbReference>
<dbReference type="EMBL" id="PJQL01000286">
    <property type="protein sequence ID" value="RCH97335.1"/>
    <property type="molecule type" value="Genomic_DNA"/>
</dbReference>
<dbReference type="Pfam" id="PF08318">
    <property type="entry name" value="COG4_m"/>
    <property type="match status" value="1"/>
</dbReference>
<evidence type="ECO:0000256" key="2">
    <source>
        <dbReference type="ARBA" id="ARBA00009215"/>
    </source>
</evidence>
<dbReference type="InterPro" id="IPR048682">
    <property type="entry name" value="COG4"/>
</dbReference>
<dbReference type="Gene3D" id="1.20.58.1970">
    <property type="match status" value="1"/>
</dbReference>
<name>A0A367K5A2_RHIAZ</name>
<feature type="region of interest" description="Disordered" evidence="9">
    <location>
        <begin position="332"/>
        <end position="359"/>
    </location>
</feature>
<dbReference type="InterPro" id="IPR048684">
    <property type="entry name" value="COG4_C"/>
</dbReference>
<dbReference type="InterPro" id="IPR013167">
    <property type="entry name" value="COG4_M"/>
</dbReference>
<dbReference type="OrthoDB" id="47059at2759"/>
<dbReference type="GO" id="GO:0015031">
    <property type="term" value="P:protein transport"/>
    <property type="evidence" value="ECO:0007669"/>
    <property type="project" value="UniProtKB-KW"/>
</dbReference>
<keyword evidence="6" id="KW-0333">Golgi apparatus</keyword>
<evidence type="ECO:0000256" key="5">
    <source>
        <dbReference type="ARBA" id="ARBA00022927"/>
    </source>
</evidence>
<dbReference type="SMART" id="SM00762">
    <property type="entry name" value="Cog4"/>
    <property type="match status" value="1"/>
</dbReference>
<evidence type="ECO:0000256" key="8">
    <source>
        <dbReference type="ARBA" id="ARBA00031340"/>
    </source>
</evidence>
<evidence type="ECO:0000313" key="11">
    <source>
        <dbReference type="EMBL" id="RCH97335.1"/>
    </source>
</evidence>
<proteinExistence type="inferred from homology"/>
<dbReference type="STRING" id="86630.A0A367K5A2"/>
<dbReference type="InterPro" id="IPR048680">
    <property type="entry name" value="COG4_N"/>
</dbReference>
<evidence type="ECO:0000256" key="4">
    <source>
        <dbReference type="ARBA" id="ARBA00022448"/>
    </source>
</evidence>
<dbReference type="Pfam" id="PF20663">
    <property type="entry name" value="COG4_N"/>
    <property type="match status" value="1"/>
</dbReference>